<keyword evidence="1" id="KW-0202">Cytokine</keyword>
<protein>
    <recommendedName>
        <fullName evidence="3">Chemokine interleukin-8-like domain-containing protein</fullName>
    </recommendedName>
</protein>
<dbReference type="InterPro" id="IPR036048">
    <property type="entry name" value="Interleukin_8-like_sf"/>
</dbReference>
<reference evidence="4" key="2">
    <citation type="submission" date="2025-08" db="UniProtKB">
        <authorList>
            <consortium name="Ensembl"/>
        </authorList>
    </citation>
    <scope>IDENTIFICATION</scope>
</reference>
<dbReference type="GO" id="GO:0005615">
    <property type="term" value="C:extracellular space"/>
    <property type="evidence" value="ECO:0007669"/>
    <property type="project" value="UniProtKB-KW"/>
</dbReference>
<dbReference type="SUPFAM" id="SSF54117">
    <property type="entry name" value="Interleukin 8-like chemokines"/>
    <property type="match status" value="1"/>
</dbReference>
<dbReference type="Ensembl" id="ENSSFOT00015026726.2">
    <property type="protein sequence ID" value="ENSSFOP00015026430.2"/>
    <property type="gene ID" value="ENSSFOG00015016984.2"/>
</dbReference>
<evidence type="ECO:0000256" key="1">
    <source>
        <dbReference type="ARBA" id="ARBA00022514"/>
    </source>
</evidence>
<accession>A0A8C9S887</accession>
<feature type="region of interest" description="Disordered" evidence="2">
    <location>
        <begin position="93"/>
        <end position="114"/>
    </location>
</feature>
<dbReference type="Proteomes" id="UP000694397">
    <property type="component" value="Chromosome 8"/>
</dbReference>
<evidence type="ECO:0000313" key="4">
    <source>
        <dbReference type="Ensembl" id="ENSSFOP00015026430.2"/>
    </source>
</evidence>
<dbReference type="OrthoDB" id="8460355at2759"/>
<feature type="domain" description="Chemokine interleukin-8-like" evidence="3">
    <location>
        <begin position="25"/>
        <end position="82"/>
    </location>
</feature>
<dbReference type="Gene3D" id="2.40.50.40">
    <property type="match status" value="1"/>
</dbReference>
<reference evidence="4" key="3">
    <citation type="submission" date="2025-09" db="UniProtKB">
        <authorList>
            <consortium name="Ensembl"/>
        </authorList>
    </citation>
    <scope>IDENTIFICATION</scope>
</reference>
<dbReference type="AlphaFoldDB" id="A0A8C9S887"/>
<dbReference type="GO" id="GO:0006955">
    <property type="term" value="P:immune response"/>
    <property type="evidence" value="ECO:0007669"/>
    <property type="project" value="InterPro"/>
</dbReference>
<organism evidence="4 5">
    <name type="scientific">Scleropages formosus</name>
    <name type="common">Asian bonytongue</name>
    <name type="synonym">Osteoglossum formosum</name>
    <dbReference type="NCBI Taxonomy" id="113540"/>
    <lineage>
        <taxon>Eukaryota</taxon>
        <taxon>Metazoa</taxon>
        <taxon>Chordata</taxon>
        <taxon>Craniata</taxon>
        <taxon>Vertebrata</taxon>
        <taxon>Euteleostomi</taxon>
        <taxon>Actinopterygii</taxon>
        <taxon>Neopterygii</taxon>
        <taxon>Teleostei</taxon>
        <taxon>Osteoglossocephala</taxon>
        <taxon>Osteoglossomorpha</taxon>
        <taxon>Osteoglossiformes</taxon>
        <taxon>Osteoglossidae</taxon>
        <taxon>Scleropages</taxon>
    </lineage>
</organism>
<gene>
    <name evidence="4" type="primary">LOC108918076</name>
</gene>
<proteinExistence type="predicted"/>
<sequence length="114" mass="12914">QLAAPKRSFLSLTVTAAVESTFVPTRCMCPQTSKVIRHATDFVVYKKGVHCSSDEIVMTLKTGEQQCLSAQGQQGRRLMQCWDRVNETGGDKKKCLKIKRNRTKNKRQKKRPTS</sequence>
<keyword evidence="5" id="KW-1185">Reference proteome</keyword>
<evidence type="ECO:0000313" key="5">
    <source>
        <dbReference type="Proteomes" id="UP000694397"/>
    </source>
</evidence>
<feature type="compositionally biased region" description="Basic residues" evidence="2">
    <location>
        <begin position="94"/>
        <end position="114"/>
    </location>
</feature>
<dbReference type="GO" id="GO:0008009">
    <property type="term" value="F:chemokine activity"/>
    <property type="evidence" value="ECO:0007669"/>
    <property type="project" value="InterPro"/>
</dbReference>
<evidence type="ECO:0000256" key="2">
    <source>
        <dbReference type="SAM" id="MobiDB-lite"/>
    </source>
</evidence>
<reference evidence="4 5" key="1">
    <citation type="submission" date="2019-04" db="EMBL/GenBank/DDBJ databases">
        <authorList>
            <consortium name="Wellcome Sanger Institute Data Sharing"/>
        </authorList>
    </citation>
    <scope>NUCLEOTIDE SEQUENCE [LARGE SCALE GENOMIC DNA]</scope>
</reference>
<dbReference type="GeneTree" id="ENSGT00990000209990"/>
<evidence type="ECO:0000259" key="3">
    <source>
        <dbReference type="Pfam" id="PF00048"/>
    </source>
</evidence>
<dbReference type="InterPro" id="IPR001811">
    <property type="entry name" value="Chemokine_IL8-like_dom"/>
</dbReference>
<dbReference type="Pfam" id="PF00048">
    <property type="entry name" value="IL8"/>
    <property type="match status" value="1"/>
</dbReference>
<name>A0A8C9S887_SCLFO</name>